<dbReference type="OrthoDB" id="1814021at2"/>
<dbReference type="GO" id="GO:0000272">
    <property type="term" value="P:polysaccharide catabolic process"/>
    <property type="evidence" value="ECO:0007669"/>
    <property type="project" value="InterPro"/>
</dbReference>
<dbReference type="InterPro" id="IPR013783">
    <property type="entry name" value="Ig-like_fold"/>
</dbReference>
<dbReference type="PROSITE" id="PS00018">
    <property type="entry name" value="EF_HAND_1"/>
    <property type="match status" value="1"/>
</dbReference>
<dbReference type="Gene3D" id="2.60.40.10">
    <property type="entry name" value="Immunoglobulins"/>
    <property type="match status" value="1"/>
</dbReference>
<dbReference type="Gene3D" id="1.10.1330.10">
    <property type="entry name" value="Dockerin domain"/>
    <property type="match status" value="1"/>
</dbReference>
<dbReference type="Proteomes" id="UP000184394">
    <property type="component" value="Unassembled WGS sequence"/>
</dbReference>
<evidence type="ECO:0000313" key="3">
    <source>
        <dbReference type="Proteomes" id="UP000184394"/>
    </source>
</evidence>
<dbReference type="AlphaFoldDB" id="A0A1M7JMZ8"/>
<feature type="signal peptide" evidence="1">
    <location>
        <begin position="1"/>
        <end position="31"/>
    </location>
</feature>
<dbReference type="CDD" id="cd14256">
    <property type="entry name" value="Dockerin_I"/>
    <property type="match status" value="1"/>
</dbReference>
<dbReference type="SUPFAM" id="SSF63446">
    <property type="entry name" value="Type I dockerin domain"/>
    <property type="match status" value="1"/>
</dbReference>
<evidence type="ECO:0000256" key="1">
    <source>
        <dbReference type="SAM" id="SignalP"/>
    </source>
</evidence>
<accession>A0A1M7JMZ8</accession>
<organism evidence="2 3">
    <name type="scientific">Ruminococcus flavefaciens</name>
    <dbReference type="NCBI Taxonomy" id="1265"/>
    <lineage>
        <taxon>Bacteria</taxon>
        <taxon>Bacillati</taxon>
        <taxon>Bacillota</taxon>
        <taxon>Clostridia</taxon>
        <taxon>Eubacteriales</taxon>
        <taxon>Oscillospiraceae</taxon>
        <taxon>Ruminococcus</taxon>
    </lineage>
</organism>
<dbReference type="InterPro" id="IPR036439">
    <property type="entry name" value="Dockerin_dom_sf"/>
</dbReference>
<feature type="chain" id="PRO_5013155956" description="Dockerin domain-containing protein" evidence="1">
    <location>
        <begin position="32"/>
        <end position="800"/>
    </location>
</feature>
<dbReference type="EMBL" id="FRCT01000006">
    <property type="protein sequence ID" value="SHM54271.1"/>
    <property type="molecule type" value="Genomic_DNA"/>
</dbReference>
<evidence type="ECO:0000313" key="2">
    <source>
        <dbReference type="EMBL" id="SHM54271.1"/>
    </source>
</evidence>
<keyword evidence="1" id="KW-0732">Signal</keyword>
<protein>
    <recommendedName>
        <fullName evidence="4">Dockerin domain-containing protein</fullName>
    </recommendedName>
</protein>
<dbReference type="InterPro" id="IPR018247">
    <property type="entry name" value="EF_Hand_1_Ca_BS"/>
</dbReference>
<evidence type="ECO:0008006" key="4">
    <source>
        <dbReference type="Google" id="ProtNLM"/>
    </source>
</evidence>
<reference evidence="2 3" key="1">
    <citation type="submission" date="2016-11" db="EMBL/GenBank/DDBJ databases">
        <authorList>
            <person name="Jaros S."/>
            <person name="Januszkiewicz K."/>
            <person name="Wedrychowicz H."/>
        </authorList>
    </citation>
    <scope>NUCLEOTIDE SEQUENCE [LARGE SCALE GENOMIC DNA]</scope>
    <source>
        <strain evidence="2 3">Y1</strain>
    </source>
</reference>
<dbReference type="RefSeq" id="WP_072950515.1">
    <property type="nucleotide sequence ID" value="NZ_FRCT01000006.1"/>
</dbReference>
<name>A0A1M7JMZ8_RUMFL</name>
<proteinExistence type="predicted"/>
<sequence>MKPNKFFAAVTAIMLAAANSAILTPTFCATAEEGTSVDMFWGSGECTVTISVVDIDTGKNIEGVELWFEQNPHGTGLGSGPWNTSDEPVKTFEGLDENYLYAIHFSDTPEEYDLPSEMDFRFDNEGENKEIVIRGVPKNAKRGVRFFADNWTNAVPSEDGRYMAGTKEYNDFLYAYVYDEDGKRFTSKSLGWGVYDMYLPDGKYKIKVVPSDSDYEVITEDLDIAKTAMDMEFIKDYLEFPDKDGFMDIEVVGGKLTKEITYYIRMKPEVVEYTKNGCKVNVSIVDMYTNKPVEGVKVKFITDIFTAKGKKIDEWDTTDEPVKHIKDLAALRWYSVEIVDMPEGYHIDKSTSFNFSKLGDTKDIVIRAVPIEEDKKPNIDITVYDWTDLVVDPADGTYEGYRVMDQSEYTLQVYTDEYGSFDATARDIHLPDGKYSYQVFFGKNDYMQVDEQGYKARAVRKIFGKDFVIPKEDEALSLEIKDGVTVGQPCLFVESWNKSKTNCTLDLKVIDGVTGKPFNGAEYRVVRLTEENEEKAEELGIEATNGGLIPAEGYGVVPESGTVTVNGLEPYVKYAVIANSENMSIINPAPRFITFDKDGDKKEVTMKLYHVSETEGCFVKISVLDAETGKTPYTEFKIMRIPEEYAANAEALDISEIENIGVKCLEGETTAEAGTIEVNLEPNATYAVMLADFAEIYNGASPVIVRFDGTALQKKEVNITLTPFYYMKGDANCDGQVDMSDVVLIMQSLANPDKYGENGTAELHITEYGKKNGDTDGDGLTVGDAQRIQLYLLNKVDSLS</sequence>
<gene>
    <name evidence="2" type="ORF">SAMN04487860_106108</name>
</gene>